<dbReference type="NCBIfam" id="NF041518">
    <property type="entry name" value="choice_anch_Q"/>
    <property type="match status" value="1"/>
</dbReference>
<dbReference type="InterPro" id="IPR059226">
    <property type="entry name" value="Choice_anch_Q_dom"/>
</dbReference>
<evidence type="ECO:0000256" key="1">
    <source>
        <dbReference type="ARBA" id="ARBA00004196"/>
    </source>
</evidence>
<proteinExistence type="predicted"/>
<keyword evidence="7" id="KW-0998">Cell outer membrane</keyword>
<evidence type="ECO:0008006" key="10">
    <source>
        <dbReference type="Google" id="ProtNLM"/>
    </source>
</evidence>
<dbReference type="PANTHER" id="PTHR11319">
    <property type="entry name" value="G PROTEIN-COUPLED RECEPTOR-RELATED"/>
    <property type="match status" value="1"/>
</dbReference>
<dbReference type="SUPFAM" id="SSF51126">
    <property type="entry name" value="Pectin lyase-like"/>
    <property type="match status" value="1"/>
</dbReference>
<dbReference type="InterPro" id="IPR011050">
    <property type="entry name" value="Pectin_lyase_fold/virulence"/>
</dbReference>
<dbReference type="InterPro" id="IPR003368">
    <property type="entry name" value="POMP_repeat"/>
</dbReference>
<organism evidence="8 9">
    <name type="scientific">Fibrella rubiginis</name>
    <dbReference type="NCBI Taxonomy" id="2817060"/>
    <lineage>
        <taxon>Bacteria</taxon>
        <taxon>Pseudomonadati</taxon>
        <taxon>Bacteroidota</taxon>
        <taxon>Cytophagia</taxon>
        <taxon>Cytophagales</taxon>
        <taxon>Spirosomataceae</taxon>
        <taxon>Fibrella</taxon>
    </lineage>
</organism>
<accession>A0A939GD58</accession>
<evidence type="ECO:0000256" key="3">
    <source>
        <dbReference type="ARBA" id="ARBA00004613"/>
    </source>
</evidence>
<keyword evidence="5" id="KW-0732">Signal</keyword>
<evidence type="ECO:0000313" key="9">
    <source>
        <dbReference type="Proteomes" id="UP000664034"/>
    </source>
</evidence>
<dbReference type="Pfam" id="PF02415">
    <property type="entry name" value="Chlam_PMP"/>
    <property type="match status" value="2"/>
</dbReference>
<evidence type="ECO:0000256" key="2">
    <source>
        <dbReference type="ARBA" id="ARBA00004442"/>
    </source>
</evidence>
<evidence type="ECO:0000256" key="7">
    <source>
        <dbReference type="ARBA" id="ARBA00023237"/>
    </source>
</evidence>
<keyword evidence="9" id="KW-1185">Reference proteome</keyword>
<evidence type="ECO:0000313" key="8">
    <source>
        <dbReference type="EMBL" id="MBO0936181.1"/>
    </source>
</evidence>
<evidence type="ECO:0000256" key="4">
    <source>
        <dbReference type="ARBA" id="ARBA00022525"/>
    </source>
</evidence>
<keyword evidence="4" id="KW-0964">Secreted</keyword>
<dbReference type="RefSeq" id="WP_207363718.1">
    <property type="nucleotide sequence ID" value="NZ_JAFMYV010000002.1"/>
</dbReference>
<reference evidence="8" key="1">
    <citation type="submission" date="2021-03" db="EMBL/GenBank/DDBJ databases">
        <title>Fibrella sp. HMF5335 genome sequencing and assembly.</title>
        <authorList>
            <person name="Kang H."/>
            <person name="Kim H."/>
            <person name="Bae S."/>
            <person name="Joh K."/>
        </authorList>
    </citation>
    <scope>NUCLEOTIDE SEQUENCE</scope>
    <source>
        <strain evidence="8">HMF5335</strain>
    </source>
</reference>
<keyword evidence="6" id="KW-0472">Membrane</keyword>
<name>A0A939GD58_9BACT</name>
<dbReference type="AlphaFoldDB" id="A0A939GD58"/>
<dbReference type="NCBIfam" id="TIGR01376">
    <property type="entry name" value="POMP_repeat"/>
    <property type="match status" value="2"/>
</dbReference>
<comment type="subcellular location">
    <subcellularLocation>
        <location evidence="1">Cell envelope</location>
    </subcellularLocation>
    <subcellularLocation>
        <location evidence="2">Cell outer membrane</location>
    </subcellularLocation>
    <subcellularLocation>
        <location evidence="3">Secreted</location>
    </subcellularLocation>
</comment>
<sequence>MVLDPQPLMRFCHLLVVFFSSLTFAFSQPIIRVTPSGAGDHSGSSWANALPGTALAGSIATATTGTQFWIGAGVYKPTTTTDRTASFSIASGVSVYGGFWGTETTFDERTPYADLATLSGDIGVVGYSGDNSTHVVSVINSAQLITLDRLTIYGGHRAPYDYSSSGAGLYIESGRNALSIFINNCRFVDNNIEGSLVGGGAIGAITKNNSQSTIRIRGSYFATNSAESGGAFASVTQSGSAKINLDECLFSDNSATYGGAVYVDPGSDLLDSLTINNCQFLSNKATILGGAISTASNQCRIEYSLFRYNSAGGDGGAINASMSHSTYNNCLFANNIAARGGVIYSKSGDKETSLLFTNCNLVSNSAYISGGAFYNLMTDENIMYANMLRTNHTLLKNCIVWNNTAPDSPMFKKQTIHLSVGADISNYFYANYSDLQELTTLTMQGTGNMISDPSFINPASGNYRLLANSPAINTGDPNTLDLLPTDLAGQPRVQNGRVDMGAYESTCLPAPCVPISAVRK</sequence>
<dbReference type="Gene3D" id="2.160.20.10">
    <property type="entry name" value="Single-stranded right-handed beta-helix, Pectin lyase-like"/>
    <property type="match status" value="1"/>
</dbReference>
<dbReference type="GO" id="GO:0005576">
    <property type="term" value="C:extracellular region"/>
    <property type="evidence" value="ECO:0007669"/>
    <property type="project" value="UniProtKB-SubCell"/>
</dbReference>
<evidence type="ECO:0000256" key="6">
    <source>
        <dbReference type="ARBA" id="ARBA00023136"/>
    </source>
</evidence>
<protein>
    <recommendedName>
        <fullName evidence="10">Polymorphic outer membrane protein</fullName>
    </recommendedName>
</protein>
<gene>
    <name evidence="8" type="ORF">J2I47_06450</name>
</gene>
<dbReference type="Proteomes" id="UP000664034">
    <property type="component" value="Unassembled WGS sequence"/>
</dbReference>
<comment type="caution">
    <text evidence="8">The sequence shown here is derived from an EMBL/GenBank/DDBJ whole genome shotgun (WGS) entry which is preliminary data.</text>
</comment>
<dbReference type="PANTHER" id="PTHR11319:SF35">
    <property type="entry name" value="OUTER MEMBRANE PROTEIN PMPC-RELATED"/>
    <property type="match status" value="1"/>
</dbReference>
<dbReference type="EMBL" id="JAFMYV010000002">
    <property type="protein sequence ID" value="MBO0936181.1"/>
    <property type="molecule type" value="Genomic_DNA"/>
</dbReference>
<dbReference type="InterPro" id="IPR012334">
    <property type="entry name" value="Pectin_lyas_fold"/>
</dbReference>
<dbReference type="GO" id="GO:0009279">
    <property type="term" value="C:cell outer membrane"/>
    <property type="evidence" value="ECO:0007669"/>
    <property type="project" value="UniProtKB-SubCell"/>
</dbReference>
<evidence type="ECO:0000256" key="5">
    <source>
        <dbReference type="ARBA" id="ARBA00022729"/>
    </source>
</evidence>